<keyword evidence="8" id="KW-0433">Leucine-rich repeat</keyword>
<dbReference type="GO" id="GO:0005524">
    <property type="term" value="F:ATP binding"/>
    <property type="evidence" value="ECO:0007669"/>
    <property type="project" value="UniProtKB-UniRule"/>
</dbReference>
<keyword evidence="10 26" id="KW-0812">Transmembrane</keyword>
<evidence type="ECO:0000256" key="19">
    <source>
        <dbReference type="ARBA" id="ARBA00023180"/>
    </source>
</evidence>
<feature type="transmembrane region" description="Helical" evidence="26">
    <location>
        <begin position="647"/>
        <end position="669"/>
    </location>
</feature>
<evidence type="ECO:0000256" key="24">
    <source>
        <dbReference type="ARBA" id="ARBA00072040"/>
    </source>
</evidence>
<dbReference type="PRINTS" id="PR00019">
    <property type="entry name" value="LEURICHRPT"/>
</dbReference>
<dbReference type="PROSITE" id="PS00108">
    <property type="entry name" value="PROTEIN_KINASE_ST"/>
    <property type="match status" value="1"/>
</dbReference>
<dbReference type="AlphaFoldDB" id="A0ABC9EF08"/>
<dbReference type="FunFam" id="1.10.510.10:FF:000358">
    <property type="entry name" value="Putative leucine-rich repeat receptor-like serine/threonine-protein kinase"/>
    <property type="match status" value="1"/>
</dbReference>
<dbReference type="SUPFAM" id="SSF56112">
    <property type="entry name" value="Protein kinase-like (PK-like)"/>
    <property type="match status" value="1"/>
</dbReference>
<keyword evidence="14" id="KW-0418">Kinase</keyword>
<keyword evidence="11 27" id="KW-0732">Signal</keyword>
<dbReference type="InterPro" id="IPR000719">
    <property type="entry name" value="Prot_kinase_dom"/>
</dbReference>
<evidence type="ECO:0000256" key="7">
    <source>
        <dbReference type="ARBA" id="ARBA00022553"/>
    </source>
</evidence>
<feature type="signal peptide" evidence="27">
    <location>
        <begin position="1"/>
        <end position="27"/>
    </location>
</feature>
<reference evidence="30" key="1">
    <citation type="submission" date="2024-06" db="EMBL/GenBank/DDBJ databases">
        <authorList>
            <person name="Ryan C."/>
        </authorList>
    </citation>
    <scope>NUCLEOTIDE SEQUENCE [LARGE SCALE GENOMIC DNA]</scope>
</reference>
<comment type="catalytic activity">
    <reaction evidence="20">
        <text>L-threonyl-[protein] + ATP = O-phospho-L-threonyl-[protein] + ADP + H(+)</text>
        <dbReference type="Rhea" id="RHEA:46608"/>
        <dbReference type="Rhea" id="RHEA-COMP:11060"/>
        <dbReference type="Rhea" id="RHEA-COMP:11605"/>
        <dbReference type="ChEBI" id="CHEBI:15378"/>
        <dbReference type="ChEBI" id="CHEBI:30013"/>
        <dbReference type="ChEBI" id="CHEBI:30616"/>
        <dbReference type="ChEBI" id="CHEBI:61977"/>
        <dbReference type="ChEBI" id="CHEBI:456216"/>
        <dbReference type="EC" id="2.7.11.1"/>
    </reaction>
</comment>
<dbReference type="Gene3D" id="3.80.10.10">
    <property type="entry name" value="Ribonuclease Inhibitor"/>
    <property type="match status" value="4"/>
</dbReference>
<keyword evidence="30" id="KW-1185">Reference proteome</keyword>
<dbReference type="GO" id="GO:0004674">
    <property type="term" value="F:protein serine/threonine kinase activity"/>
    <property type="evidence" value="ECO:0007669"/>
    <property type="project" value="UniProtKB-KW"/>
</dbReference>
<evidence type="ECO:0000256" key="10">
    <source>
        <dbReference type="ARBA" id="ARBA00022692"/>
    </source>
</evidence>
<keyword evidence="13 25" id="KW-0547">Nucleotide-binding</keyword>
<dbReference type="InterPro" id="IPR001611">
    <property type="entry name" value="Leu-rich_rpt"/>
</dbReference>
<comment type="catalytic activity">
    <reaction evidence="21">
        <text>L-seryl-[protein] + ATP = O-phospho-L-seryl-[protein] + ADP + H(+)</text>
        <dbReference type="Rhea" id="RHEA:17989"/>
        <dbReference type="Rhea" id="RHEA-COMP:9863"/>
        <dbReference type="Rhea" id="RHEA-COMP:11604"/>
        <dbReference type="ChEBI" id="CHEBI:15378"/>
        <dbReference type="ChEBI" id="CHEBI:29999"/>
        <dbReference type="ChEBI" id="CHEBI:30616"/>
        <dbReference type="ChEBI" id="CHEBI:83421"/>
        <dbReference type="ChEBI" id="CHEBI:456216"/>
        <dbReference type="EC" id="2.7.11.1"/>
    </reaction>
</comment>
<dbReference type="Pfam" id="PF08263">
    <property type="entry name" value="LRRNT_2"/>
    <property type="match status" value="1"/>
</dbReference>
<dbReference type="FunFam" id="3.80.10.10:FF:000275">
    <property type="entry name" value="Leucine-rich repeat receptor-like protein kinase"/>
    <property type="match status" value="1"/>
</dbReference>
<evidence type="ECO:0000256" key="15">
    <source>
        <dbReference type="ARBA" id="ARBA00022840"/>
    </source>
</evidence>
<dbReference type="InterPro" id="IPR013210">
    <property type="entry name" value="LRR_N_plant-typ"/>
</dbReference>
<evidence type="ECO:0000256" key="14">
    <source>
        <dbReference type="ARBA" id="ARBA00022777"/>
    </source>
</evidence>
<evidence type="ECO:0000256" key="8">
    <source>
        <dbReference type="ARBA" id="ARBA00022614"/>
    </source>
</evidence>
<evidence type="ECO:0000256" key="18">
    <source>
        <dbReference type="ARBA" id="ARBA00023170"/>
    </source>
</evidence>
<evidence type="ECO:0000256" key="26">
    <source>
        <dbReference type="SAM" id="Phobius"/>
    </source>
</evidence>
<comment type="similarity">
    <text evidence="3">Belongs to the protein kinase superfamily. Ser/Thr protein kinase family.</text>
</comment>
<keyword evidence="19" id="KW-0325">Glycoprotein</keyword>
<feature type="chain" id="PRO_5044754084" description="Receptor kinase-like protein Xa21" evidence="27">
    <location>
        <begin position="28"/>
        <end position="1021"/>
    </location>
</feature>
<reference evidence="29 30" key="2">
    <citation type="submission" date="2024-10" db="EMBL/GenBank/DDBJ databases">
        <authorList>
            <person name="Ryan C."/>
        </authorList>
    </citation>
    <scope>NUCLEOTIDE SEQUENCE [LARGE SCALE GENOMIC DNA]</scope>
</reference>
<keyword evidence="12" id="KW-0677">Repeat</keyword>
<dbReference type="Proteomes" id="UP001497457">
    <property type="component" value="Chromosome 4rd"/>
</dbReference>
<dbReference type="InterPro" id="IPR051809">
    <property type="entry name" value="Plant_receptor-like_S/T_kinase"/>
</dbReference>
<dbReference type="PANTHER" id="PTHR27008:SF593">
    <property type="entry name" value="OS02G0615800 PROTEIN"/>
    <property type="match status" value="1"/>
</dbReference>
<dbReference type="GO" id="GO:0005886">
    <property type="term" value="C:plasma membrane"/>
    <property type="evidence" value="ECO:0007669"/>
    <property type="project" value="UniProtKB-SubCell"/>
</dbReference>
<evidence type="ECO:0000256" key="9">
    <source>
        <dbReference type="ARBA" id="ARBA00022679"/>
    </source>
</evidence>
<evidence type="ECO:0000256" key="17">
    <source>
        <dbReference type="ARBA" id="ARBA00023136"/>
    </source>
</evidence>
<proteinExistence type="inferred from homology"/>
<gene>
    <name evidence="29" type="ORF">URODEC1_LOCUS95468</name>
</gene>
<dbReference type="InterPro" id="IPR008271">
    <property type="entry name" value="Ser/Thr_kinase_AS"/>
</dbReference>
<accession>A0ABC9EF08</accession>
<evidence type="ECO:0000256" key="3">
    <source>
        <dbReference type="ARBA" id="ARBA00008684"/>
    </source>
</evidence>
<keyword evidence="9" id="KW-0808">Transferase</keyword>
<dbReference type="InterPro" id="IPR017441">
    <property type="entry name" value="Protein_kinase_ATP_BS"/>
</dbReference>
<evidence type="ECO:0000256" key="23">
    <source>
        <dbReference type="ARBA" id="ARBA00056628"/>
    </source>
</evidence>
<evidence type="ECO:0000313" key="29">
    <source>
        <dbReference type="EMBL" id="CAL5057147.1"/>
    </source>
</evidence>
<dbReference type="FunFam" id="3.30.200.20:FF:000432">
    <property type="entry name" value="LRR receptor-like serine/threonine-protein kinase EFR"/>
    <property type="match status" value="1"/>
</dbReference>
<dbReference type="Gene3D" id="3.30.200.20">
    <property type="entry name" value="Phosphorylase Kinase, domain 1"/>
    <property type="match status" value="1"/>
</dbReference>
<evidence type="ECO:0000256" key="21">
    <source>
        <dbReference type="ARBA" id="ARBA00048679"/>
    </source>
</evidence>
<name>A0ABC9EF08_9POAL</name>
<keyword evidence="7" id="KW-0597">Phosphoprotein</keyword>
<protein>
    <recommendedName>
        <fullName evidence="24">Receptor kinase-like protein Xa21</fullName>
        <ecNumber evidence="4">2.7.11.1</ecNumber>
    </recommendedName>
</protein>
<keyword evidence="18" id="KW-0675">Receptor</keyword>
<evidence type="ECO:0000256" key="27">
    <source>
        <dbReference type="SAM" id="SignalP"/>
    </source>
</evidence>
<comment type="subcellular location">
    <subcellularLocation>
        <location evidence="1">Cell membrane</location>
        <topology evidence="1">Single-pass membrane protein</topology>
    </subcellularLocation>
    <subcellularLocation>
        <location evidence="2">Endoplasmic reticulum membrane</location>
        <topology evidence="2">Single-pass membrane protein</topology>
    </subcellularLocation>
</comment>
<dbReference type="InterPro" id="IPR032675">
    <property type="entry name" value="LRR_dom_sf"/>
</dbReference>
<evidence type="ECO:0000256" key="13">
    <source>
        <dbReference type="ARBA" id="ARBA00022741"/>
    </source>
</evidence>
<dbReference type="PANTHER" id="PTHR27008">
    <property type="entry name" value="OS04G0122200 PROTEIN"/>
    <property type="match status" value="1"/>
</dbReference>
<dbReference type="PROSITE" id="PS50011">
    <property type="entry name" value="PROTEIN_KINASE_DOM"/>
    <property type="match status" value="1"/>
</dbReference>
<evidence type="ECO:0000256" key="4">
    <source>
        <dbReference type="ARBA" id="ARBA00012513"/>
    </source>
</evidence>
<evidence type="ECO:0000256" key="16">
    <source>
        <dbReference type="ARBA" id="ARBA00022989"/>
    </source>
</evidence>
<organism evidence="29 30">
    <name type="scientific">Urochloa decumbens</name>
    <dbReference type="NCBI Taxonomy" id="240449"/>
    <lineage>
        <taxon>Eukaryota</taxon>
        <taxon>Viridiplantae</taxon>
        <taxon>Streptophyta</taxon>
        <taxon>Embryophyta</taxon>
        <taxon>Tracheophyta</taxon>
        <taxon>Spermatophyta</taxon>
        <taxon>Magnoliopsida</taxon>
        <taxon>Liliopsida</taxon>
        <taxon>Poales</taxon>
        <taxon>Poaceae</taxon>
        <taxon>PACMAD clade</taxon>
        <taxon>Panicoideae</taxon>
        <taxon>Panicodae</taxon>
        <taxon>Paniceae</taxon>
        <taxon>Melinidinae</taxon>
        <taxon>Urochloa</taxon>
    </lineage>
</organism>
<evidence type="ECO:0000256" key="2">
    <source>
        <dbReference type="ARBA" id="ARBA00004389"/>
    </source>
</evidence>
<evidence type="ECO:0000256" key="5">
    <source>
        <dbReference type="ARBA" id="ARBA00022475"/>
    </source>
</evidence>
<evidence type="ECO:0000259" key="28">
    <source>
        <dbReference type="PROSITE" id="PS50011"/>
    </source>
</evidence>
<dbReference type="SMART" id="SM00220">
    <property type="entry name" value="S_TKc"/>
    <property type="match status" value="1"/>
</dbReference>
<sequence>MEPVKFNMLLPVALFLMLSFGARMIQSSTIHVNTTDMLTLYHFKHTITDPREALISWNKTTPFCSWKGVTCSPMYPGRVALLDLDGLGLVGQLSPSLGNLTFIERFNLSSNGFVGPLPHLNYLPELLVLDLSKNSLQGGIPPSLTNLSNLKVLDLSGNRLEGPIPLEIGSLYNLLGLDLSRNNFIGFIPSTFRNLSNLLQLGLATNQLKGSIPDELGTLSNLNKLILADNRLSGRIPPSIFELPTLVLLDLHLNMLDNHLPSNIGNTLPNLQQLILGANQLEGRIPSSLGNALMLQTVDLQSNNFTGKIPTSFGRLSNLSVLSLDSNNLEARDSESWEFLYALRNCSLLKVLSVQENKLQGAIPNSLGGLTSLERLYFAGNHLSGLVPPTIGNLTRLFLLHLNGNNLTGTIETWVPKLTKLQELYLQENNFVNDIPSSIANLTGLVSLNLSNNNFEGFVPPILGSFPQLLELDISHNKLQGNISEGVFGATSLIHCILSYNSLEGSIPVEVGKLTLLSELDLSSNMLTGKIPDSMGGCEELQILQLDKNFLTGSIPVPFGNLKNLKLLNLSHNSLSGRIPKILTALELLMNLDLSYNHLQGEIPTNGVFANPAAVSLEGNWGLCGGAMNLSMPPCHPLSRRAVRQYYLIKILIPIFGFMSLVLLIYFVIIEKRMPRRTQLLTPAFLKKFPKVSYTDLAQATRDFSETNLIGRGSYGTVYRGRLKESKMEVAVKVFDMDMHGAEKSFMSECEALRGIQHRNLLPIETACSTVDHNGNPFKALIYEFMPNGNLDTWLHHKNDSKDPKCLGLTQRINIALNIADALEYLHHNCGNPIIHCDLKPSNVLLDADMNARLGDFGIARFYQNPRLPSAGSISSIGVKGTIGYIAPEYAGGGHVSTSGDVYSFGVVLLEMLAGKRPTDPMFTDGLDIVNYVRSNIPERIYQVIDAHIKEECKDEFTEDTIGSDNPLYQCLLSLVQIALSCTNPSPIERISTREIASKLHVIQTSYLIWKPNKHVSSQQT</sequence>
<evidence type="ECO:0000256" key="22">
    <source>
        <dbReference type="ARBA" id="ARBA00054320"/>
    </source>
</evidence>
<evidence type="ECO:0000256" key="11">
    <source>
        <dbReference type="ARBA" id="ARBA00022729"/>
    </source>
</evidence>
<keyword evidence="16 26" id="KW-1133">Transmembrane helix</keyword>
<dbReference type="InterPro" id="IPR011009">
    <property type="entry name" value="Kinase-like_dom_sf"/>
</dbReference>
<evidence type="ECO:0000313" key="30">
    <source>
        <dbReference type="Proteomes" id="UP001497457"/>
    </source>
</evidence>
<keyword evidence="15 25" id="KW-0067">ATP-binding</keyword>
<dbReference type="SUPFAM" id="SSF52058">
    <property type="entry name" value="L domain-like"/>
    <property type="match status" value="1"/>
</dbReference>
<evidence type="ECO:0000256" key="6">
    <source>
        <dbReference type="ARBA" id="ARBA00022527"/>
    </source>
</evidence>
<dbReference type="SMART" id="SM00369">
    <property type="entry name" value="LRR_TYP"/>
    <property type="match status" value="13"/>
</dbReference>
<dbReference type="EC" id="2.7.11.1" evidence="4"/>
<dbReference type="SUPFAM" id="SSF52047">
    <property type="entry name" value="RNI-like"/>
    <property type="match status" value="1"/>
</dbReference>
<feature type="binding site" evidence="25">
    <location>
        <position position="733"/>
    </location>
    <ligand>
        <name>ATP</name>
        <dbReference type="ChEBI" id="CHEBI:30616"/>
    </ligand>
</feature>
<dbReference type="GO" id="GO:0005789">
    <property type="term" value="C:endoplasmic reticulum membrane"/>
    <property type="evidence" value="ECO:0007669"/>
    <property type="project" value="UniProtKB-SubCell"/>
</dbReference>
<dbReference type="PROSITE" id="PS00107">
    <property type="entry name" value="PROTEIN_KINASE_ATP"/>
    <property type="match status" value="1"/>
</dbReference>
<dbReference type="Gene3D" id="1.10.510.10">
    <property type="entry name" value="Transferase(Phosphotransferase) domain 1"/>
    <property type="match status" value="1"/>
</dbReference>
<dbReference type="FunFam" id="3.80.10.10:FF:000383">
    <property type="entry name" value="Leucine-rich repeat receptor protein kinase EMS1"/>
    <property type="match status" value="1"/>
</dbReference>
<dbReference type="FunFam" id="3.80.10.10:FF:000317">
    <property type="entry name" value="Inactive leucine-rich repeat receptor-like protein kinase"/>
    <property type="match status" value="1"/>
</dbReference>
<comment type="function">
    <text evidence="23">The processed protein kinase Xa21 chain released by protein cleavage after X.oryzae pv. oryzae protein Ax21 detection translocates into the nucleus where it can bind and regulate WRKY62, a transcription factor. Confers resistance to the bacterial pathogen X.oryzae pv. oryzae (Xoo).</text>
</comment>
<evidence type="ECO:0000256" key="1">
    <source>
        <dbReference type="ARBA" id="ARBA00004162"/>
    </source>
</evidence>
<evidence type="ECO:0000256" key="20">
    <source>
        <dbReference type="ARBA" id="ARBA00047899"/>
    </source>
</evidence>
<keyword evidence="17 26" id="KW-0472">Membrane</keyword>
<dbReference type="Pfam" id="PF13855">
    <property type="entry name" value="LRR_8"/>
    <property type="match status" value="3"/>
</dbReference>
<dbReference type="InterPro" id="IPR003591">
    <property type="entry name" value="Leu-rich_rpt_typical-subtyp"/>
</dbReference>
<comment type="function">
    <text evidence="22">Receptor kinase that detects X.oryzae pv. oryzae protein Ax21 to promote innate immunity. Following X.oryzae pv. oryzae protein Ax21 detection, undergoes cleavage, releasing the processed protein kinase Xa21 chain.</text>
</comment>
<evidence type="ECO:0000256" key="25">
    <source>
        <dbReference type="PROSITE-ProRule" id="PRU10141"/>
    </source>
</evidence>
<dbReference type="Pfam" id="PF00069">
    <property type="entry name" value="Pkinase"/>
    <property type="match status" value="1"/>
</dbReference>
<dbReference type="Pfam" id="PF00560">
    <property type="entry name" value="LRR_1"/>
    <property type="match status" value="6"/>
</dbReference>
<keyword evidence="6" id="KW-0723">Serine/threonine-protein kinase</keyword>
<feature type="domain" description="Protein kinase" evidence="28">
    <location>
        <begin position="704"/>
        <end position="1008"/>
    </location>
</feature>
<dbReference type="EMBL" id="OZ075114">
    <property type="protein sequence ID" value="CAL5057147.1"/>
    <property type="molecule type" value="Genomic_DNA"/>
</dbReference>
<evidence type="ECO:0000256" key="12">
    <source>
        <dbReference type="ARBA" id="ARBA00022737"/>
    </source>
</evidence>
<keyword evidence="5" id="KW-1003">Cell membrane</keyword>